<evidence type="ECO:0000313" key="3">
    <source>
        <dbReference type="Proteomes" id="UP000000305"/>
    </source>
</evidence>
<evidence type="ECO:0000256" key="1">
    <source>
        <dbReference type="SAM" id="SignalP"/>
    </source>
</evidence>
<sequence>MGSGVLFSFFFLVFFSLMIGPNNAKSAFCRSICCCLLLVFSSTSVGSFHDAVEVKIDFFPSRIFNQTLSDRKIMLVIFTPCIFK</sequence>
<name>E9GND3_DAPPU</name>
<feature type="signal peptide" evidence="1">
    <location>
        <begin position="1"/>
        <end position="24"/>
    </location>
</feature>
<accession>E9GND3</accession>
<evidence type="ECO:0008006" key="4">
    <source>
        <dbReference type="Google" id="ProtNLM"/>
    </source>
</evidence>
<protein>
    <recommendedName>
        <fullName evidence="4">Secreted protein</fullName>
    </recommendedName>
</protein>
<evidence type="ECO:0000313" key="2">
    <source>
        <dbReference type="EMBL" id="EFX79046.1"/>
    </source>
</evidence>
<reference evidence="2 3" key="1">
    <citation type="journal article" date="2011" name="Science">
        <title>The ecoresponsive genome of Daphnia pulex.</title>
        <authorList>
            <person name="Colbourne J.K."/>
            <person name="Pfrender M.E."/>
            <person name="Gilbert D."/>
            <person name="Thomas W.K."/>
            <person name="Tucker A."/>
            <person name="Oakley T.H."/>
            <person name="Tokishita S."/>
            <person name="Aerts A."/>
            <person name="Arnold G.J."/>
            <person name="Basu M.K."/>
            <person name="Bauer D.J."/>
            <person name="Caceres C.E."/>
            <person name="Carmel L."/>
            <person name="Casola C."/>
            <person name="Choi J.H."/>
            <person name="Detter J.C."/>
            <person name="Dong Q."/>
            <person name="Dusheyko S."/>
            <person name="Eads B.D."/>
            <person name="Frohlich T."/>
            <person name="Geiler-Samerotte K.A."/>
            <person name="Gerlach D."/>
            <person name="Hatcher P."/>
            <person name="Jogdeo S."/>
            <person name="Krijgsveld J."/>
            <person name="Kriventseva E.V."/>
            <person name="Kultz D."/>
            <person name="Laforsch C."/>
            <person name="Lindquist E."/>
            <person name="Lopez J."/>
            <person name="Manak J.R."/>
            <person name="Muller J."/>
            <person name="Pangilinan J."/>
            <person name="Patwardhan R.P."/>
            <person name="Pitluck S."/>
            <person name="Pritham E.J."/>
            <person name="Rechtsteiner A."/>
            <person name="Rho M."/>
            <person name="Rogozin I.B."/>
            <person name="Sakarya O."/>
            <person name="Salamov A."/>
            <person name="Schaack S."/>
            <person name="Shapiro H."/>
            <person name="Shiga Y."/>
            <person name="Skalitzky C."/>
            <person name="Smith Z."/>
            <person name="Souvorov A."/>
            <person name="Sung W."/>
            <person name="Tang Z."/>
            <person name="Tsuchiya D."/>
            <person name="Tu H."/>
            <person name="Vos H."/>
            <person name="Wang M."/>
            <person name="Wolf Y.I."/>
            <person name="Yamagata H."/>
            <person name="Yamada T."/>
            <person name="Ye Y."/>
            <person name="Shaw J.R."/>
            <person name="Andrews J."/>
            <person name="Crease T.J."/>
            <person name="Tang H."/>
            <person name="Lucas S.M."/>
            <person name="Robertson H.M."/>
            <person name="Bork P."/>
            <person name="Koonin E.V."/>
            <person name="Zdobnov E.M."/>
            <person name="Grigoriev I.V."/>
            <person name="Lynch M."/>
            <person name="Boore J.L."/>
        </authorList>
    </citation>
    <scope>NUCLEOTIDE SEQUENCE [LARGE SCALE GENOMIC DNA]</scope>
</reference>
<feature type="chain" id="PRO_5003241366" description="Secreted protein" evidence="1">
    <location>
        <begin position="25"/>
        <end position="84"/>
    </location>
</feature>
<keyword evidence="3" id="KW-1185">Reference proteome</keyword>
<keyword evidence="1" id="KW-0732">Signal</keyword>
<dbReference type="KEGG" id="dpx:DAPPUDRAFT_305005"/>
<dbReference type="InParanoid" id="E9GND3"/>
<proteinExistence type="predicted"/>
<organism evidence="2 3">
    <name type="scientific">Daphnia pulex</name>
    <name type="common">Water flea</name>
    <dbReference type="NCBI Taxonomy" id="6669"/>
    <lineage>
        <taxon>Eukaryota</taxon>
        <taxon>Metazoa</taxon>
        <taxon>Ecdysozoa</taxon>
        <taxon>Arthropoda</taxon>
        <taxon>Crustacea</taxon>
        <taxon>Branchiopoda</taxon>
        <taxon>Diplostraca</taxon>
        <taxon>Cladocera</taxon>
        <taxon>Anomopoda</taxon>
        <taxon>Daphniidae</taxon>
        <taxon>Daphnia</taxon>
    </lineage>
</organism>
<dbReference type="EMBL" id="GL732554">
    <property type="protein sequence ID" value="EFX79046.1"/>
    <property type="molecule type" value="Genomic_DNA"/>
</dbReference>
<dbReference type="AlphaFoldDB" id="E9GND3"/>
<gene>
    <name evidence="2" type="ORF">DAPPUDRAFT_305005</name>
</gene>
<dbReference type="Proteomes" id="UP000000305">
    <property type="component" value="Unassembled WGS sequence"/>
</dbReference>
<dbReference type="HOGENOM" id="CLU_2529724_0_0_1"/>